<gene>
    <name evidence="2" type="ORF">L873DRAFT_1813738</name>
</gene>
<dbReference type="EMBL" id="ML120432">
    <property type="protein sequence ID" value="RPA94907.1"/>
    <property type="molecule type" value="Genomic_DNA"/>
</dbReference>
<feature type="compositionally biased region" description="Basic residues" evidence="1">
    <location>
        <begin position="34"/>
        <end position="45"/>
    </location>
</feature>
<evidence type="ECO:0000256" key="1">
    <source>
        <dbReference type="SAM" id="MobiDB-lite"/>
    </source>
</evidence>
<evidence type="ECO:0000313" key="3">
    <source>
        <dbReference type="Proteomes" id="UP000276215"/>
    </source>
</evidence>
<organism evidence="2 3">
    <name type="scientific">Choiromyces venosus 120613-1</name>
    <dbReference type="NCBI Taxonomy" id="1336337"/>
    <lineage>
        <taxon>Eukaryota</taxon>
        <taxon>Fungi</taxon>
        <taxon>Dikarya</taxon>
        <taxon>Ascomycota</taxon>
        <taxon>Pezizomycotina</taxon>
        <taxon>Pezizomycetes</taxon>
        <taxon>Pezizales</taxon>
        <taxon>Tuberaceae</taxon>
        <taxon>Choiromyces</taxon>
    </lineage>
</organism>
<sequence>MASEPEQTSPPSAPVSTERSPEEMAKAAVEIQRHYRGHRERRQLKGHGLTPMQRWNDV</sequence>
<dbReference type="Proteomes" id="UP000276215">
    <property type="component" value="Unassembled WGS sequence"/>
</dbReference>
<dbReference type="Gene3D" id="1.20.5.190">
    <property type="match status" value="1"/>
</dbReference>
<feature type="compositionally biased region" description="Polar residues" evidence="1">
    <location>
        <begin position="1"/>
        <end position="18"/>
    </location>
</feature>
<dbReference type="InterPro" id="IPR000048">
    <property type="entry name" value="IQ_motif_EF-hand-BS"/>
</dbReference>
<dbReference type="Pfam" id="PF00612">
    <property type="entry name" value="IQ"/>
    <property type="match status" value="1"/>
</dbReference>
<accession>A0A3N4JC96</accession>
<feature type="non-terminal residue" evidence="2">
    <location>
        <position position="58"/>
    </location>
</feature>
<dbReference type="STRING" id="1336337.A0A3N4JC96"/>
<feature type="region of interest" description="Disordered" evidence="1">
    <location>
        <begin position="1"/>
        <end position="58"/>
    </location>
</feature>
<proteinExistence type="predicted"/>
<name>A0A3N4JC96_9PEZI</name>
<dbReference type="AlphaFoldDB" id="A0A3N4JC96"/>
<dbReference type="PROSITE" id="PS50096">
    <property type="entry name" value="IQ"/>
    <property type="match status" value="1"/>
</dbReference>
<evidence type="ECO:0000313" key="2">
    <source>
        <dbReference type="EMBL" id="RPA94907.1"/>
    </source>
</evidence>
<protein>
    <submittedName>
        <fullName evidence="2">Uncharacterized protein</fullName>
    </submittedName>
</protein>
<reference evidence="2 3" key="1">
    <citation type="journal article" date="2018" name="Nat. Ecol. Evol.">
        <title>Pezizomycetes genomes reveal the molecular basis of ectomycorrhizal truffle lifestyle.</title>
        <authorList>
            <person name="Murat C."/>
            <person name="Payen T."/>
            <person name="Noel B."/>
            <person name="Kuo A."/>
            <person name="Morin E."/>
            <person name="Chen J."/>
            <person name="Kohler A."/>
            <person name="Krizsan K."/>
            <person name="Balestrini R."/>
            <person name="Da Silva C."/>
            <person name="Montanini B."/>
            <person name="Hainaut M."/>
            <person name="Levati E."/>
            <person name="Barry K.W."/>
            <person name="Belfiori B."/>
            <person name="Cichocki N."/>
            <person name="Clum A."/>
            <person name="Dockter R.B."/>
            <person name="Fauchery L."/>
            <person name="Guy J."/>
            <person name="Iotti M."/>
            <person name="Le Tacon F."/>
            <person name="Lindquist E.A."/>
            <person name="Lipzen A."/>
            <person name="Malagnac F."/>
            <person name="Mello A."/>
            <person name="Molinier V."/>
            <person name="Miyauchi S."/>
            <person name="Poulain J."/>
            <person name="Riccioni C."/>
            <person name="Rubini A."/>
            <person name="Sitrit Y."/>
            <person name="Splivallo R."/>
            <person name="Traeger S."/>
            <person name="Wang M."/>
            <person name="Zifcakova L."/>
            <person name="Wipf D."/>
            <person name="Zambonelli A."/>
            <person name="Paolocci F."/>
            <person name="Nowrousian M."/>
            <person name="Ottonello S."/>
            <person name="Baldrian P."/>
            <person name="Spatafora J.W."/>
            <person name="Henrissat B."/>
            <person name="Nagy L.G."/>
            <person name="Aury J.M."/>
            <person name="Wincker P."/>
            <person name="Grigoriev I.V."/>
            <person name="Bonfante P."/>
            <person name="Martin F.M."/>
        </authorList>
    </citation>
    <scope>NUCLEOTIDE SEQUENCE [LARGE SCALE GENOMIC DNA]</scope>
    <source>
        <strain evidence="2 3">120613-1</strain>
    </source>
</reference>
<dbReference type="CDD" id="cd23767">
    <property type="entry name" value="IQCD"/>
    <property type="match status" value="1"/>
</dbReference>
<keyword evidence="3" id="KW-1185">Reference proteome</keyword>
<dbReference type="OrthoDB" id="5426687at2759"/>